<comment type="caution">
    <text evidence="2">The sequence shown here is derived from an EMBL/GenBank/DDBJ whole genome shotgun (WGS) entry which is preliminary data.</text>
</comment>
<protein>
    <recommendedName>
        <fullName evidence="1">Cadherin-like beta-sandwich-like domain-containing protein</fullName>
    </recommendedName>
</protein>
<reference evidence="3" key="1">
    <citation type="submission" date="2015-12" db="EMBL/GenBank/DDBJ databases">
        <authorList>
            <person name="Lodha T.D."/>
            <person name="Chintalapati S."/>
            <person name="Chintalapati V.R."/>
            <person name="Sravanthi T."/>
        </authorList>
    </citation>
    <scope>NUCLEOTIDE SEQUENCE [LARGE SCALE GENOMIC DNA]</scope>
    <source>
        <strain evidence="3">JC133</strain>
    </source>
</reference>
<name>A0A2S4JM00_9SPIO</name>
<keyword evidence="3" id="KW-1185">Reference proteome</keyword>
<feature type="domain" description="Cadherin-like beta-sandwich-like" evidence="1">
    <location>
        <begin position="272"/>
        <end position="356"/>
    </location>
</feature>
<sequence length="357" mass="37783">MKNPRFLLILAILAIPAVLLLASCSSPFQNALAPGESPALTVWLPGRGSLSPATVIPDFSSLVVEWRLTLRNQTDQTEREVTVAAGASEPVTMGDLYPGLWDLVVEGLSSDGTVVARGEDQGILLAPGASEERTPQIRFLQSGAPGTEGGFSLALAFPSGTGVDYLEATIEGHFSATPSLVVAGGIARTLLESTSIPGGSWPLKVVFRRGGASGAVAATLLETINVWDGVVSDRWIDTDGTLQIERFLEESFFLCPGVGLEELRLVPGELDPPFSPAVTTYTLSAGSAQQIALRGRGASTRQAISYRWNSSATEPVQDDQTRIVSFPAGETTATLEVIVTAADRETTRTYTVQVVRP</sequence>
<evidence type="ECO:0000313" key="2">
    <source>
        <dbReference type="EMBL" id="POR00480.1"/>
    </source>
</evidence>
<dbReference type="PROSITE" id="PS51257">
    <property type="entry name" value="PROKAR_LIPOPROTEIN"/>
    <property type="match status" value="1"/>
</dbReference>
<dbReference type="RefSeq" id="WP_103680538.1">
    <property type="nucleotide sequence ID" value="NZ_LPWH01000074.1"/>
</dbReference>
<dbReference type="Proteomes" id="UP000237350">
    <property type="component" value="Unassembled WGS sequence"/>
</dbReference>
<evidence type="ECO:0000259" key="1">
    <source>
        <dbReference type="Pfam" id="PF12733"/>
    </source>
</evidence>
<dbReference type="Pfam" id="PF12733">
    <property type="entry name" value="Cadherin-like"/>
    <property type="match status" value="1"/>
</dbReference>
<evidence type="ECO:0000313" key="3">
    <source>
        <dbReference type="Proteomes" id="UP000237350"/>
    </source>
</evidence>
<dbReference type="OrthoDB" id="374272at2"/>
<accession>A0A2S4JM00</accession>
<dbReference type="EMBL" id="LPWH01000074">
    <property type="protein sequence ID" value="POR00480.1"/>
    <property type="molecule type" value="Genomic_DNA"/>
</dbReference>
<dbReference type="AlphaFoldDB" id="A0A2S4JM00"/>
<dbReference type="InterPro" id="IPR025883">
    <property type="entry name" value="Cadherin-like_domain"/>
</dbReference>
<organism evidence="2 3">
    <name type="scientific">Alkalispirochaeta sphaeroplastigenens</name>
    <dbReference type="NCBI Taxonomy" id="1187066"/>
    <lineage>
        <taxon>Bacteria</taxon>
        <taxon>Pseudomonadati</taxon>
        <taxon>Spirochaetota</taxon>
        <taxon>Spirochaetia</taxon>
        <taxon>Spirochaetales</taxon>
        <taxon>Spirochaetaceae</taxon>
        <taxon>Alkalispirochaeta</taxon>
    </lineage>
</organism>
<proteinExistence type="predicted"/>
<gene>
    <name evidence="2" type="ORF">AU468_09605</name>
</gene>